<sequence length="252" mass="28297">MCKKIVFLVGFFLMSVYQLQAQPLTESATDAKTPSANSSWFYSANMLYGALGVIVLLLAIMLFKNNNDQKKSGKLLKDLKRIREERDQLRHEIENLRNDMREINALREEDKSALALLQQELSAALLKQTAEEEVANNTVVWDKPEAPQKIQETFYSRYADLVDGFSAAELLSNEGNDTIFEITILSPNKASFKVSANLAAQKYALSNADYFLEPTCHYDTLPSGTIINESPGSLTLSGGKWEIKEQAKISFR</sequence>
<evidence type="ECO:0000313" key="4">
    <source>
        <dbReference type="EMBL" id="TCO31225.1"/>
    </source>
</evidence>
<comment type="caution">
    <text evidence="4">The sequence shown here is derived from an EMBL/GenBank/DDBJ whole genome shotgun (WGS) entry which is preliminary data.</text>
</comment>
<organism evidence="4 5">
    <name type="scientific">Pedobacter psychrotolerans</name>
    <dbReference type="NCBI Taxonomy" id="1843235"/>
    <lineage>
        <taxon>Bacteria</taxon>
        <taxon>Pseudomonadati</taxon>
        <taxon>Bacteroidota</taxon>
        <taxon>Sphingobacteriia</taxon>
        <taxon>Sphingobacteriales</taxon>
        <taxon>Sphingobacteriaceae</taxon>
        <taxon>Pedobacter</taxon>
    </lineage>
</organism>
<feature type="transmembrane region" description="Helical" evidence="2">
    <location>
        <begin position="45"/>
        <end position="63"/>
    </location>
</feature>
<evidence type="ECO:0000313" key="5">
    <source>
        <dbReference type="Proteomes" id="UP000295684"/>
    </source>
</evidence>
<accession>A0A4R2HMY4</accession>
<dbReference type="RefSeq" id="WP_188754078.1">
    <property type="nucleotide sequence ID" value="NZ_BMJO01000001.1"/>
</dbReference>
<name>A0A4R2HMY4_9SPHI</name>
<dbReference type="EMBL" id="SLWO01000001">
    <property type="protein sequence ID" value="TCO31225.1"/>
    <property type="molecule type" value="Genomic_DNA"/>
</dbReference>
<reference evidence="4 5" key="1">
    <citation type="submission" date="2019-03" db="EMBL/GenBank/DDBJ databases">
        <title>Genomic Encyclopedia of Type Strains, Phase IV (KMG-IV): sequencing the most valuable type-strain genomes for metagenomic binning, comparative biology and taxonomic classification.</title>
        <authorList>
            <person name="Goeker M."/>
        </authorList>
    </citation>
    <scope>NUCLEOTIDE SEQUENCE [LARGE SCALE GENOMIC DNA]</scope>
    <source>
        <strain evidence="4 5">DSM 103236</strain>
    </source>
</reference>
<keyword evidence="2" id="KW-0812">Transmembrane</keyword>
<keyword evidence="2" id="KW-0472">Membrane</keyword>
<keyword evidence="1" id="KW-0175">Coiled coil</keyword>
<proteinExistence type="predicted"/>
<evidence type="ECO:0000256" key="3">
    <source>
        <dbReference type="SAM" id="SignalP"/>
    </source>
</evidence>
<feature type="chain" id="PRO_5020513279" evidence="3">
    <location>
        <begin position="22"/>
        <end position="252"/>
    </location>
</feature>
<evidence type="ECO:0000256" key="1">
    <source>
        <dbReference type="SAM" id="Coils"/>
    </source>
</evidence>
<gene>
    <name evidence="4" type="ORF">EV200_101673</name>
</gene>
<feature type="signal peptide" evidence="3">
    <location>
        <begin position="1"/>
        <end position="21"/>
    </location>
</feature>
<keyword evidence="3" id="KW-0732">Signal</keyword>
<protein>
    <submittedName>
        <fullName evidence="4">Uncharacterized protein</fullName>
    </submittedName>
</protein>
<dbReference type="Proteomes" id="UP000295684">
    <property type="component" value="Unassembled WGS sequence"/>
</dbReference>
<keyword evidence="2" id="KW-1133">Transmembrane helix</keyword>
<dbReference type="AlphaFoldDB" id="A0A4R2HMY4"/>
<evidence type="ECO:0000256" key="2">
    <source>
        <dbReference type="SAM" id="Phobius"/>
    </source>
</evidence>
<feature type="coiled-coil region" evidence="1">
    <location>
        <begin position="72"/>
        <end position="120"/>
    </location>
</feature>